<dbReference type="CDD" id="cd22162">
    <property type="entry name" value="F-box_AtSKIP3-like"/>
    <property type="match status" value="1"/>
</dbReference>
<dbReference type="Gene3D" id="1.20.1280.50">
    <property type="match status" value="1"/>
</dbReference>
<dbReference type="PANTHER" id="PTHR32278:SF131">
    <property type="entry name" value="F-BOX PROTEIN PP2-A13"/>
    <property type="match status" value="1"/>
</dbReference>
<dbReference type="EnsemblPlants" id="AES61139">
    <property type="protein sequence ID" value="AES61139"/>
    <property type="gene ID" value="MTR_1g079340"/>
</dbReference>
<accession>G7I5L8</accession>
<dbReference type="PANTHER" id="PTHR32278">
    <property type="entry name" value="F-BOX DOMAIN-CONTAINING PROTEIN"/>
    <property type="match status" value="1"/>
</dbReference>
<proteinExistence type="predicted"/>
<dbReference type="PROSITE" id="PS50181">
    <property type="entry name" value="FBOX"/>
    <property type="match status" value="1"/>
</dbReference>
<organism evidence="2 4">
    <name type="scientific">Medicago truncatula</name>
    <name type="common">Barrel medic</name>
    <name type="synonym">Medicago tribuloides</name>
    <dbReference type="NCBI Taxonomy" id="3880"/>
    <lineage>
        <taxon>Eukaryota</taxon>
        <taxon>Viridiplantae</taxon>
        <taxon>Streptophyta</taxon>
        <taxon>Embryophyta</taxon>
        <taxon>Tracheophyta</taxon>
        <taxon>Spermatophyta</taxon>
        <taxon>Magnoliopsida</taxon>
        <taxon>eudicotyledons</taxon>
        <taxon>Gunneridae</taxon>
        <taxon>Pentapetalae</taxon>
        <taxon>rosids</taxon>
        <taxon>fabids</taxon>
        <taxon>Fabales</taxon>
        <taxon>Fabaceae</taxon>
        <taxon>Papilionoideae</taxon>
        <taxon>50 kb inversion clade</taxon>
        <taxon>NPAAA clade</taxon>
        <taxon>Hologalegina</taxon>
        <taxon>IRL clade</taxon>
        <taxon>Trifolieae</taxon>
        <taxon>Medicago</taxon>
    </lineage>
</organism>
<dbReference type="InterPro" id="IPR001810">
    <property type="entry name" value="F-box_dom"/>
</dbReference>
<reference evidence="2 4" key="1">
    <citation type="journal article" date="2011" name="Nature">
        <title>The Medicago genome provides insight into the evolution of rhizobial symbioses.</title>
        <authorList>
            <person name="Young N.D."/>
            <person name="Debelle F."/>
            <person name="Oldroyd G.E."/>
            <person name="Geurts R."/>
            <person name="Cannon S.B."/>
            <person name="Udvardi M.K."/>
            <person name="Benedito V.A."/>
            <person name="Mayer K.F."/>
            <person name="Gouzy J."/>
            <person name="Schoof H."/>
            <person name="Van de Peer Y."/>
            <person name="Proost S."/>
            <person name="Cook D.R."/>
            <person name="Meyers B.C."/>
            <person name="Spannagl M."/>
            <person name="Cheung F."/>
            <person name="De Mita S."/>
            <person name="Krishnakumar V."/>
            <person name="Gundlach H."/>
            <person name="Zhou S."/>
            <person name="Mudge J."/>
            <person name="Bharti A.K."/>
            <person name="Murray J.D."/>
            <person name="Naoumkina M.A."/>
            <person name="Rosen B."/>
            <person name="Silverstein K.A."/>
            <person name="Tang H."/>
            <person name="Rombauts S."/>
            <person name="Zhao P.X."/>
            <person name="Zhou P."/>
            <person name="Barbe V."/>
            <person name="Bardou P."/>
            <person name="Bechner M."/>
            <person name="Bellec A."/>
            <person name="Berger A."/>
            <person name="Berges H."/>
            <person name="Bidwell S."/>
            <person name="Bisseling T."/>
            <person name="Choisne N."/>
            <person name="Couloux A."/>
            <person name="Denny R."/>
            <person name="Deshpande S."/>
            <person name="Dai X."/>
            <person name="Doyle J.J."/>
            <person name="Dudez A.M."/>
            <person name="Farmer A.D."/>
            <person name="Fouteau S."/>
            <person name="Franken C."/>
            <person name="Gibelin C."/>
            <person name="Gish J."/>
            <person name="Goldstein S."/>
            <person name="Gonzalez A.J."/>
            <person name="Green P.J."/>
            <person name="Hallab A."/>
            <person name="Hartog M."/>
            <person name="Hua A."/>
            <person name="Humphray S.J."/>
            <person name="Jeong D.H."/>
            <person name="Jing Y."/>
            <person name="Jocker A."/>
            <person name="Kenton S.M."/>
            <person name="Kim D.J."/>
            <person name="Klee K."/>
            <person name="Lai H."/>
            <person name="Lang C."/>
            <person name="Lin S."/>
            <person name="Macmil S.L."/>
            <person name="Magdelenat G."/>
            <person name="Matthews L."/>
            <person name="McCorrison J."/>
            <person name="Monaghan E.L."/>
            <person name="Mun J.H."/>
            <person name="Najar F.Z."/>
            <person name="Nicholson C."/>
            <person name="Noirot C."/>
            <person name="O'Bleness M."/>
            <person name="Paule C.R."/>
            <person name="Poulain J."/>
            <person name="Prion F."/>
            <person name="Qin B."/>
            <person name="Qu C."/>
            <person name="Retzel E.F."/>
            <person name="Riddle C."/>
            <person name="Sallet E."/>
            <person name="Samain S."/>
            <person name="Samson N."/>
            <person name="Sanders I."/>
            <person name="Saurat O."/>
            <person name="Scarpelli C."/>
            <person name="Schiex T."/>
            <person name="Segurens B."/>
            <person name="Severin A.J."/>
            <person name="Sherrier D.J."/>
            <person name="Shi R."/>
            <person name="Sims S."/>
            <person name="Singer S.R."/>
            <person name="Sinharoy S."/>
            <person name="Sterck L."/>
            <person name="Viollet A."/>
            <person name="Wang B.B."/>
            <person name="Wang K."/>
            <person name="Wang M."/>
            <person name="Wang X."/>
            <person name="Warfsmann J."/>
            <person name="Weissenbach J."/>
            <person name="White D.D."/>
            <person name="White J.D."/>
            <person name="Wiley G.B."/>
            <person name="Wincker P."/>
            <person name="Xing Y."/>
            <person name="Yang L."/>
            <person name="Yao Z."/>
            <person name="Ying F."/>
            <person name="Zhai J."/>
            <person name="Zhou L."/>
            <person name="Zuber A."/>
            <person name="Denarie J."/>
            <person name="Dixon R.A."/>
            <person name="May G.D."/>
            <person name="Schwartz D.C."/>
            <person name="Rogers J."/>
            <person name="Quetier F."/>
            <person name="Town C.D."/>
            <person name="Roe B.A."/>
        </authorList>
    </citation>
    <scope>NUCLEOTIDE SEQUENCE [LARGE SCALE GENOMIC DNA]</scope>
    <source>
        <strain evidence="2">A17</strain>
        <strain evidence="3 4">cv. Jemalong A17</strain>
    </source>
</reference>
<dbReference type="eggNOG" id="ENOG502QRA4">
    <property type="taxonomic scope" value="Eukaryota"/>
</dbReference>
<dbReference type="HOGENOM" id="CLU_050973_0_0_1"/>
<keyword evidence="4" id="KW-1185">Reference proteome</keyword>
<evidence type="ECO:0000313" key="2">
    <source>
        <dbReference type="EMBL" id="AES61139.1"/>
    </source>
</evidence>
<dbReference type="Proteomes" id="UP000002051">
    <property type="component" value="Unassembled WGS sequence"/>
</dbReference>
<gene>
    <name evidence="2" type="ordered locus">MTR_1g079340</name>
</gene>
<dbReference type="PaxDb" id="3880-AES61139"/>
<protein>
    <submittedName>
        <fullName evidence="2">Phloem protein 2-B1</fullName>
    </submittedName>
</protein>
<dbReference type="STRING" id="3880.G7I5L8"/>
<dbReference type="Pfam" id="PF00646">
    <property type="entry name" value="F-box"/>
    <property type="match status" value="1"/>
</dbReference>
<dbReference type="EMBL" id="CM001217">
    <property type="protein sequence ID" value="AES61139.1"/>
    <property type="molecule type" value="Genomic_DNA"/>
</dbReference>
<feature type="domain" description="F-box" evidence="1">
    <location>
        <begin position="40"/>
        <end position="86"/>
    </location>
</feature>
<dbReference type="SMART" id="SM00256">
    <property type="entry name" value="FBOX"/>
    <property type="match status" value="1"/>
</dbReference>
<dbReference type="SUPFAM" id="SSF81383">
    <property type="entry name" value="F-box domain"/>
    <property type="match status" value="1"/>
</dbReference>
<sequence>MIFREGVLRRWHIVEDEDWILFYKDVLLSSTLLLFQSDRMGAFDELPEECIAAILSRTTPVDAVRLSLVSKTLRSAADSDAVWNHFIPSYPDFIETIVSKSPTFANIRTKKAVYLALCDRYIIISDYEDDNARKSFQLDKKSGKDCYTFSARFLDFTDSMLGFSCSRNIWTLTPDSRFTEVAARADVGWTDFLINICGRINTIDLSPNTQYAAYLVFKVIDVIGCSRPHVEFSVGVGNDHDDVTNPCYHTSKIVCLYRNYQGGANNTVVGLQSSIVRSDGWFEIEMGEFFNLGLENEVKMNVFMEMKDGNQNTRLLFEGIEVRPK</sequence>
<evidence type="ECO:0000259" key="1">
    <source>
        <dbReference type="PROSITE" id="PS50181"/>
    </source>
</evidence>
<dbReference type="Pfam" id="PF14299">
    <property type="entry name" value="PP2"/>
    <property type="match status" value="1"/>
</dbReference>
<dbReference type="AlphaFoldDB" id="G7I5L8"/>
<evidence type="ECO:0000313" key="3">
    <source>
        <dbReference type="EnsemblPlants" id="AES61139"/>
    </source>
</evidence>
<dbReference type="InterPro" id="IPR025886">
    <property type="entry name" value="PP2-like"/>
</dbReference>
<reference evidence="3" key="3">
    <citation type="submission" date="2015-04" db="UniProtKB">
        <authorList>
            <consortium name="EnsemblPlants"/>
        </authorList>
    </citation>
    <scope>IDENTIFICATION</scope>
    <source>
        <strain evidence="3">cv. Jemalong A17</strain>
    </source>
</reference>
<dbReference type="InterPro" id="IPR036047">
    <property type="entry name" value="F-box-like_dom_sf"/>
</dbReference>
<evidence type="ECO:0000313" key="4">
    <source>
        <dbReference type="Proteomes" id="UP000002051"/>
    </source>
</evidence>
<reference evidence="2 4" key="2">
    <citation type="journal article" date="2014" name="BMC Genomics">
        <title>An improved genome release (version Mt4.0) for the model legume Medicago truncatula.</title>
        <authorList>
            <person name="Tang H."/>
            <person name="Krishnakumar V."/>
            <person name="Bidwell S."/>
            <person name="Rosen B."/>
            <person name="Chan A."/>
            <person name="Zhou S."/>
            <person name="Gentzbittel L."/>
            <person name="Childs K.L."/>
            <person name="Yandell M."/>
            <person name="Gundlach H."/>
            <person name="Mayer K.F."/>
            <person name="Schwartz D.C."/>
            <person name="Town C.D."/>
        </authorList>
    </citation>
    <scope>GENOME REANNOTATION</scope>
    <source>
        <strain evidence="3 4">cv. Jemalong A17</strain>
    </source>
</reference>
<name>G7I5L8_MEDTR</name>